<protein>
    <submittedName>
        <fullName evidence="2">Uncharacterized protein</fullName>
    </submittedName>
</protein>
<sequence length="263" mass="30002">MAESSSSLLSSPQNQKHDGDTAGGTTPDTVIDETPSQVQSQFASDIRNYVGQVNVDDLAKSMLLERHWTPPLEYNLPHCVVAKKGKETRKCAQKSHFDQYHWLVLSHKDQGLYSKYCVLLTTGLDLKRATDALSVLEQKRQEADYVFQQLISEAQKIAEQMDVKLKIPRTSSRQRHQDNHPAENAETFEEYFRKAEYIPLLDSIIFDLKNRLSPDVMDLFKLKVFLPRTSYTEEDLTAVRKVLERYEGLLGAPASVVIAELRM</sequence>
<accession>A0A8K0GN36</accession>
<dbReference type="Proteomes" id="UP000801492">
    <property type="component" value="Unassembled WGS sequence"/>
</dbReference>
<reference evidence="2" key="1">
    <citation type="submission" date="2019-08" db="EMBL/GenBank/DDBJ databases">
        <title>The genome of the North American firefly Photinus pyralis.</title>
        <authorList>
            <consortium name="Photinus pyralis genome working group"/>
            <person name="Fallon T.R."/>
            <person name="Sander Lower S.E."/>
            <person name="Weng J.-K."/>
        </authorList>
    </citation>
    <scope>NUCLEOTIDE SEQUENCE</scope>
    <source>
        <strain evidence="2">TRF0915ILg1</strain>
        <tissue evidence="2">Whole body</tissue>
    </source>
</reference>
<proteinExistence type="predicted"/>
<name>A0A8K0GN36_IGNLU</name>
<dbReference type="OrthoDB" id="10072079at2759"/>
<dbReference type="PANTHER" id="PTHR46289:SF14">
    <property type="entry name" value="DUF4371 DOMAIN-CONTAINING PROTEIN"/>
    <property type="match status" value="1"/>
</dbReference>
<feature type="compositionally biased region" description="Low complexity" evidence="1">
    <location>
        <begin position="1"/>
        <end position="11"/>
    </location>
</feature>
<comment type="caution">
    <text evidence="2">The sequence shown here is derived from an EMBL/GenBank/DDBJ whole genome shotgun (WGS) entry which is preliminary data.</text>
</comment>
<organism evidence="2 3">
    <name type="scientific">Ignelater luminosus</name>
    <name type="common">Cucubano</name>
    <name type="synonym">Pyrophorus luminosus</name>
    <dbReference type="NCBI Taxonomy" id="2038154"/>
    <lineage>
        <taxon>Eukaryota</taxon>
        <taxon>Metazoa</taxon>
        <taxon>Ecdysozoa</taxon>
        <taxon>Arthropoda</taxon>
        <taxon>Hexapoda</taxon>
        <taxon>Insecta</taxon>
        <taxon>Pterygota</taxon>
        <taxon>Neoptera</taxon>
        <taxon>Endopterygota</taxon>
        <taxon>Coleoptera</taxon>
        <taxon>Polyphaga</taxon>
        <taxon>Elateriformia</taxon>
        <taxon>Elateroidea</taxon>
        <taxon>Elateridae</taxon>
        <taxon>Agrypninae</taxon>
        <taxon>Pyrophorini</taxon>
        <taxon>Ignelater</taxon>
    </lineage>
</organism>
<evidence type="ECO:0000313" key="2">
    <source>
        <dbReference type="EMBL" id="KAF2903658.1"/>
    </source>
</evidence>
<dbReference type="EMBL" id="VTPC01000961">
    <property type="protein sequence ID" value="KAF2903658.1"/>
    <property type="molecule type" value="Genomic_DNA"/>
</dbReference>
<dbReference type="InterPro" id="IPR052958">
    <property type="entry name" value="IFN-induced_PKR_regulator"/>
</dbReference>
<evidence type="ECO:0000313" key="3">
    <source>
        <dbReference type="Proteomes" id="UP000801492"/>
    </source>
</evidence>
<dbReference type="PANTHER" id="PTHR46289">
    <property type="entry name" value="52 KDA REPRESSOR OF THE INHIBITOR OF THE PROTEIN KINASE-LIKE PROTEIN-RELATED"/>
    <property type="match status" value="1"/>
</dbReference>
<keyword evidence="3" id="KW-1185">Reference proteome</keyword>
<dbReference type="AlphaFoldDB" id="A0A8K0GN36"/>
<feature type="region of interest" description="Disordered" evidence="1">
    <location>
        <begin position="1"/>
        <end position="32"/>
    </location>
</feature>
<evidence type="ECO:0000256" key="1">
    <source>
        <dbReference type="SAM" id="MobiDB-lite"/>
    </source>
</evidence>
<gene>
    <name evidence="2" type="ORF">ILUMI_02517</name>
</gene>